<evidence type="ECO:0000313" key="2">
    <source>
        <dbReference type="EMBL" id="WGL16047.1"/>
    </source>
</evidence>
<dbReference type="Proteomes" id="UP001236500">
    <property type="component" value="Chromosome"/>
</dbReference>
<reference evidence="2 3" key="1">
    <citation type="submission" date="2023-02" db="EMBL/GenBank/DDBJ databases">
        <title>Description and genomic characterization of Microbulbifer bruguierae sp. nov., isolated from the sediment of mangrove plant Bruguiera sexangula.</title>
        <authorList>
            <person name="Long M."/>
        </authorList>
    </citation>
    <scope>NUCLEOTIDE SEQUENCE [LARGE SCALE GENOMIC DNA]</scope>
    <source>
        <strain evidence="2 3">H12</strain>
    </source>
</reference>
<dbReference type="InterPro" id="IPR023614">
    <property type="entry name" value="Porin_dom_sf"/>
</dbReference>
<accession>A0ABY8NBT4</accession>
<dbReference type="Gene3D" id="2.40.160.10">
    <property type="entry name" value="Porin"/>
    <property type="match status" value="1"/>
</dbReference>
<evidence type="ECO:0008006" key="4">
    <source>
        <dbReference type="Google" id="ProtNLM"/>
    </source>
</evidence>
<sequence>MEMLSESARLQAGRQSKQRWLKSSGALAVIAAVAAPLPAQAGKSFESDGGQSFNIGAGFRSQFQSVEGDSDYSLPDIRIYTSGQLSDKVKFTFNVQQRDGDSADVLDAIAQFEFSPEFNLWVGRMLTPADRIEMSGPYYALSWNQYRQPLYASDQGGQAGLIGRDEGVTFWGTAGKFQYAAGAFYGLDEYSNQDENPLYAARFAYNFLSMEANPGYYTSSTYYGGLGNIFTLALSLQSQEDGVGSEFEAGDFSGWTIDMLSETVLGNEGVVTVEAEYKSFDADYTLASQPTTGACFCLFDGESVFATAAYLFPANVGPGKFQPYLRLVENSPSDAASSSSTELGLNYVVNGHNTRVNFSYVSGDANASGYAGADVDVLSLGMQVQL</sequence>
<keyword evidence="3" id="KW-1185">Reference proteome</keyword>
<organism evidence="2 3">
    <name type="scientific">Microbulbifer bruguierae</name>
    <dbReference type="NCBI Taxonomy" id="3029061"/>
    <lineage>
        <taxon>Bacteria</taxon>
        <taxon>Pseudomonadati</taxon>
        <taxon>Pseudomonadota</taxon>
        <taxon>Gammaproteobacteria</taxon>
        <taxon>Cellvibrionales</taxon>
        <taxon>Microbulbiferaceae</taxon>
        <taxon>Microbulbifer</taxon>
    </lineage>
</organism>
<evidence type="ECO:0000256" key="1">
    <source>
        <dbReference type="SAM" id="SignalP"/>
    </source>
</evidence>
<dbReference type="SUPFAM" id="SSF56935">
    <property type="entry name" value="Porins"/>
    <property type="match status" value="1"/>
</dbReference>
<evidence type="ECO:0000313" key="3">
    <source>
        <dbReference type="Proteomes" id="UP001236500"/>
    </source>
</evidence>
<gene>
    <name evidence="2" type="ORF">PVT68_14875</name>
</gene>
<proteinExistence type="predicted"/>
<keyword evidence="1" id="KW-0732">Signal</keyword>
<feature type="chain" id="PRO_5046330402" description="Porin" evidence="1">
    <location>
        <begin position="42"/>
        <end position="386"/>
    </location>
</feature>
<protein>
    <recommendedName>
        <fullName evidence="4">Porin</fullName>
    </recommendedName>
</protein>
<dbReference type="RefSeq" id="WP_280319343.1">
    <property type="nucleotide sequence ID" value="NZ_CP118605.1"/>
</dbReference>
<feature type="signal peptide" evidence="1">
    <location>
        <begin position="1"/>
        <end position="41"/>
    </location>
</feature>
<name>A0ABY8NBT4_9GAMM</name>
<dbReference type="EMBL" id="CP118605">
    <property type="protein sequence ID" value="WGL16047.1"/>
    <property type="molecule type" value="Genomic_DNA"/>
</dbReference>